<dbReference type="EMBL" id="AP028216">
    <property type="protein sequence ID" value="BEI92611.1"/>
    <property type="molecule type" value="Genomic_DNA"/>
</dbReference>
<feature type="region of interest" description="Disordered" evidence="1">
    <location>
        <begin position="1"/>
        <end position="76"/>
    </location>
</feature>
<feature type="region of interest" description="Disordered" evidence="1">
    <location>
        <begin position="159"/>
        <end position="178"/>
    </location>
</feature>
<proteinExistence type="predicted"/>
<evidence type="ECO:0000313" key="2">
    <source>
        <dbReference type="EMBL" id="BEI92611.1"/>
    </source>
</evidence>
<organism evidence="2 3">
    <name type="scientific">Cutaneotrichosporon cavernicola</name>
    <dbReference type="NCBI Taxonomy" id="279322"/>
    <lineage>
        <taxon>Eukaryota</taxon>
        <taxon>Fungi</taxon>
        <taxon>Dikarya</taxon>
        <taxon>Basidiomycota</taxon>
        <taxon>Agaricomycotina</taxon>
        <taxon>Tremellomycetes</taxon>
        <taxon>Trichosporonales</taxon>
        <taxon>Trichosporonaceae</taxon>
        <taxon>Cutaneotrichosporon</taxon>
    </lineage>
</organism>
<reference evidence="2" key="1">
    <citation type="journal article" date="2023" name="BMC Genomics">
        <title>Chromosome-level genome assemblies of Cutaneotrichosporon spp. (Trichosporonales, Basidiomycota) reveal imbalanced evolution between nucleotide sequences and chromosome synteny.</title>
        <authorList>
            <person name="Kobayashi Y."/>
            <person name="Kayamori A."/>
            <person name="Aoki K."/>
            <person name="Shiwa Y."/>
            <person name="Matsutani M."/>
            <person name="Fujita N."/>
            <person name="Sugita T."/>
            <person name="Iwasaki W."/>
            <person name="Tanaka N."/>
            <person name="Takashima M."/>
        </authorList>
    </citation>
    <scope>NUCLEOTIDE SEQUENCE</scope>
    <source>
        <strain evidence="2">HIS019</strain>
    </source>
</reference>
<protein>
    <submittedName>
        <fullName evidence="2">Uncharacterized protein</fullName>
    </submittedName>
</protein>
<dbReference type="AlphaFoldDB" id="A0AA48QWR2"/>
<dbReference type="RefSeq" id="XP_060457876.1">
    <property type="nucleotide sequence ID" value="XM_060601376.1"/>
</dbReference>
<dbReference type="KEGG" id="ccac:CcaHIS019_0502390"/>
<gene>
    <name evidence="2" type="ORF">CcaverHIS019_0502390</name>
</gene>
<feature type="compositionally biased region" description="Low complexity" evidence="1">
    <location>
        <begin position="51"/>
        <end position="66"/>
    </location>
</feature>
<keyword evidence="3" id="KW-1185">Reference proteome</keyword>
<accession>A0AA48QWR2</accession>
<evidence type="ECO:0000313" key="3">
    <source>
        <dbReference type="Proteomes" id="UP001233271"/>
    </source>
</evidence>
<dbReference type="GeneID" id="85496481"/>
<dbReference type="Proteomes" id="UP001233271">
    <property type="component" value="Chromosome 5"/>
</dbReference>
<evidence type="ECO:0000256" key="1">
    <source>
        <dbReference type="SAM" id="MobiDB-lite"/>
    </source>
</evidence>
<name>A0AA48QWR2_9TREE</name>
<sequence>MSQGRSKRLSSFFAFLRPRKGKDKSDAGSVSLRSRAATPSPPSVAEKTEKSPTSPTSPSTTSLVSPIYDASQTKTNMANMSRVSGLNEVDVASFPLPPSLPPTKDKVVTRSESTPVFSHLDLDLTLSNPASPISPISTRASTSTLSKQSGFLRRASSAGLRIQSPKSRPQSFLPPAPIPQIDIKFDVGRMDVDFAPPKPAQSRSTTTL</sequence>